<feature type="binding site" evidence="9">
    <location>
        <position position="78"/>
    </location>
    <ligand>
        <name>4-amino-2-methyl-5-(diphosphooxymethyl)pyrimidine</name>
        <dbReference type="ChEBI" id="CHEBI:57841"/>
    </ligand>
</feature>
<dbReference type="EC" id="2.5.1.3" evidence="9"/>
<dbReference type="CDD" id="cd00564">
    <property type="entry name" value="TMP_TenI"/>
    <property type="match status" value="1"/>
</dbReference>
<evidence type="ECO:0000256" key="2">
    <source>
        <dbReference type="ARBA" id="ARBA00022679"/>
    </source>
</evidence>
<gene>
    <name evidence="9 13" type="primary">thiE</name>
    <name evidence="13" type="ORF">ACFFFU_01715</name>
</gene>
<feature type="domain" description="Thiamine phosphate synthase/TenI" evidence="12">
    <location>
        <begin position="18"/>
        <end position="196"/>
    </location>
</feature>
<dbReference type="EMBL" id="JBHLTF010000005">
    <property type="protein sequence ID" value="MFC0716479.1"/>
    <property type="molecule type" value="Genomic_DNA"/>
</dbReference>
<evidence type="ECO:0000256" key="8">
    <source>
        <dbReference type="ARBA" id="ARBA00047883"/>
    </source>
</evidence>
<comment type="similarity">
    <text evidence="9 10">Belongs to the thiamine-phosphate synthase family.</text>
</comment>
<evidence type="ECO:0000256" key="3">
    <source>
        <dbReference type="ARBA" id="ARBA00022723"/>
    </source>
</evidence>
<comment type="pathway">
    <text evidence="1 9 11">Cofactor biosynthesis; thiamine diphosphate biosynthesis; thiamine phosphate from 4-amino-2-methyl-5-diphosphomethylpyrimidine and 4-methyl-5-(2-phosphoethyl)-thiazole: step 1/1.</text>
</comment>
<feature type="binding site" evidence="9">
    <location>
        <begin position="144"/>
        <end position="146"/>
    </location>
    <ligand>
        <name>2-[(2R,5Z)-2-carboxy-4-methylthiazol-5(2H)-ylidene]ethyl phosphate</name>
        <dbReference type="ChEBI" id="CHEBI:62899"/>
    </ligand>
</feature>
<feature type="binding site" evidence="9">
    <location>
        <position position="147"/>
    </location>
    <ligand>
        <name>4-amino-2-methyl-5-(diphosphooxymethyl)pyrimidine</name>
        <dbReference type="ChEBI" id="CHEBI:57841"/>
    </ligand>
</feature>
<organism evidence="13 14">
    <name type="scientific">Luteimonas padinae</name>
    <dbReference type="NCBI Taxonomy" id="1714359"/>
    <lineage>
        <taxon>Bacteria</taxon>
        <taxon>Pseudomonadati</taxon>
        <taxon>Pseudomonadota</taxon>
        <taxon>Gammaproteobacteria</taxon>
        <taxon>Lysobacterales</taxon>
        <taxon>Lysobacteraceae</taxon>
        <taxon>Luteimonas</taxon>
    </lineage>
</organism>
<dbReference type="PANTHER" id="PTHR20857">
    <property type="entry name" value="THIAMINE-PHOSPHATE PYROPHOSPHORYLASE"/>
    <property type="match status" value="1"/>
</dbReference>
<dbReference type="RefSeq" id="WP_189495916.1">
    <property type="nucleotide sequence ID" value="NZ_BMZT01000004.1"/>
</dbReference>
<feature type="binding site" evidence="9">
    <location>
        <position position="173"/>
    </location>
    <ligand>
        <name>2-[(2R,5Z)-2-carboxy-4-methylthiazol-5(2H)-ylidene]ethyl phosphate</name>
        <dbReference type="ChEBI" id="CHEBI:62899"/>
    </ligand>
</feature>
<comment type="catalytic activity">
    <reaction evidence="8 9 10">
        <text>2-[(2R,5Z)-2-carboxy-4-methylthiazol-5(2H)-ylidene]ethyl phosphate + 4-amino-2-methyl-5-(diphosphooxymethyl)pyrimidine + 2 H(+) = thiamine phosphate + CO2 + diphosphate</text>
        <dbReference type="Rhea" id="RHEA:47844"/>
        <dbReference type="ChEBI" id="CHEBI:15378"/>
        <dbReference type="ChEBI" id="CHEBI:16526"/>
        <dbReference type="ChEBI" id="CHEBI:33019"/>
        <dbReference type="ChEBI" id="CHEBI:37575"/>
        <dbReference type="ChEBI" id="CHEBI:57841"/>
        <dbReference type="ChEBI" id="CHEBI:62899"/>
        <dbReference type="EC" id="2.5.1.3"/>
    </reaction>
</comment>
<evidence type="ECO:0000313" key="13">
    <source>
        <dbReference type="EMBL" id="MFC0716479.1"/>
    </source>
</evidence>
<comment type="cofactor">
    <cofactor evidence="9">
        <name>Mg(2+)</name>
        <dbReference type="ChEBI" id="CHEBI:18420"/>
    </cofactor>
    <text evidence="9">Binds 1 Mg(2+) ion per subunit.</text>
</comment>
<feature type="binding site" evidence="9">
    <location>
        <begin position="46"/>
        <end position="50"/>
    </location>
    <ligand>
        <name>4-amino-2-methyl-5-(diphosphooxymethyl)pyrimidine</name>
        <dbReference type="ChEBI" id="CHEBI:57841"/>
    </ligand>
</feature>
<comment type="caution">
    <text evidence="13">The sequence shown here is derived from an EMBL/GenBank/DDBJ whole genome shotgun (WGS) entry which is preliminary data.</text>
</comment>
<comment type="function">
    <text evidence="9">Condenses 4-methyl-5-(beta-hydroxyethyl)thiazole monophosphate (THZ-P) and 2-methyl-4-amino-5-hydroxymethyl pyrimidine pyrophosphate (HMP-PP) to form thiamine monophosphate (TMP).</text>
</comment>
<sequence>MGAPAATATPVRDLRRGLYLLTPDERDTARLLSRVGAVIGQASLLQYRNKLADAALARAQVAALLPLCRANGVPLLVNDDWRLAAAEGADGAHLGEDDGDLAAARATLGPHAILGASCYDSLARADAAAAAGASYVAFGACFPSPTKPAARRVAPEVLREARRSGLPVVAIGGITPDNARSVVEAGADLLAVISGVFDATDPVAAAGAYLRAFEAPLPPLPHATRPMAAHRNHSK</sequence>
<keyword evidence="3 9" id="KW-0479">Metal-binding</keyword>
<feature type="binding site" evidence="9">
    <location>
        <position position="98"/>
    </location>
    <ligand>
        <name>Mg(2+)</name>
        <dbReference type="ChEBI" id="CHEBI:18420"/>
    </ligand>
</feature>
<reference evidence="13 14" key="1">
    <citation type="submission" date="2024-09" db="EMBL/GenBank/DDBJ databases">
        <authorList>
            <person name="Sun Q."/>
            <person name="Mori K."/>
        </authorList>
    </citation>
    <scope>NUCLEOTIDE SEQUENCE [LARGE SCALE GENOMIC DNA]</scope>
    <source>
        <strain evidence="13 14">KCTC 52403</strain>
    </source>
</reference>
<comment type="catalytic activity">
    <reaction evidence="7 9 10">
        <text>2-(2-carboxy-4-methylthiazol-5-yl)ethyl phosphate + 4-amino-2-methyl-5-(diphosphooxymethyl)pyrimidine + 2 H(+) = thiamine phosphate + CO2 + diphosphate</text>
        <dbReference type="Rhea" id="RHEA:47848"/>
        <dbReference type="ChEBI" id="CHEBI:15378"/>
        <dbReference type="ChEBI" id="CHEBI:16526"/>
        <dbReference type="ChEBI" id="CHEBI:33019"/>
        <dbReference type="ChEBI" id="CHEBI:37575"/>
        <dbReference type="ChEBI" id="CHEBI:57841"/>
        <dbReference type="ChEBI" id="CHEBI:62890"/>
        <dbReference type="EC" id="2.5.1.3"/>
    </reaction>
</comment>
<dbReference type="GO" id="GO:0004789">
    <property type="term" value="F:thiamine-phosphate diphosphorylase activity"/>
    <property type="evidence" value="ECO:0007669"/>
    <property type="project" value="UniProtKB-EC"/>
</dbReference>
<dbReference type="InterPro" id="IPR022998">
    <property type="entry name" value="ThiamineP_synth_TenI"/>
</dbReference>
<keyword evidence="2 9" id="KW-0808">Transferase</keyword>
<dbReference type="NCBIfam" id="TIGR00693">
    <property type="entry name" value="thiE"/>
    <property type="match status" value="1"/>
</dbReference>
<keyword evidence="4 9" id="KW-0460">Magnesium</keyword>
<dbReference type="Pfam" id="PF02581">
    <property type="entry name" value="TMP-TENI"/>
    <property type="match status" value="1"/>
</dbReference>
<evidence type="ECO:0000256" key="1">
    <source>
        <dbReference type="ARBA" id="ARBA00005165"/>
    </source>
</evidence>
<dbReference type="HAMAP" id="MF_00097">
    <property type="entry name" value="TMP_synthase"/>
    <property type="match status" value="1"/>
</dbReference>
<keyword evidence="5 9" id="KW-0784">Thiamine biosynthesis</keyword>
<evidence type="ECO:0000256" key="10">
    <source>
        <dbReference type="RuleBase" id="RU003826"/>
    </source>
</evidence>
<accession>A0ABV6STP4</accession>
<dbReference type="InterPro" id="IPR013785">
    <property type="entry name" value="Aldolase_TIM"/>
</dbReference>
<dbReference type="InterPro" id="IPR034291">
    <property type="entry name" value="TMP_synthase"/>
</dbReference>
<dbReference type="Proteomes" id="UP001589898">
    <property type="component" value="Unassembled WGS sequence"/>
</dbReference>
<dbReference type="PANTHER" id="PTHR20857:SF15">
    <property type="entry name" value="THIAMINE-PHOSPHATE SYNTHASE"/>
    <property type="match status" value="1"/>
</dbReference>
<proteinExistence type="inferred from homology"/>
<dbReference type="InterPro" id="IPR036206">
    <property type="entry name" value="ThiamineP_synth_sf"/>
</dbReference>
<comment type="catalytic activity">
    <reaction evidence="6 9 10">
        <text>4-methyl-5-(2-phosphooxyethyl)-thiazole + 4-amino-2-methyl-5-(diphosphooxymethyl)pyrimidine + H(+) = thiamine phosphate + diphosphate</text>
        <dbReference type="Rhea" id="RHEA:22328"/>
        <dbReference type="ChEBI" id="CHEBI:15378"/>
        <dbReference type="ChEBI" id="CHEBI:33019"/>
        <dbReference type="ChEBI" id="CHEBI:37575"/>
        <dbReference type="ChEBI" id="CHEBI:57841"/>
        <dbReference type="ChEBI" id="CHEBI:58296"/>
        <dbReference type="EC" id="2.5.1.3"/>
    </reaction>
</comment>
<dbReference type="Gene3D" id="3.20.20.70">
    <property type="entry name" value="Aldolase class I"/>
    <property type="match status" value="1"/>
</dbReference>
<name>A0ABV6STP4_9GAMM</name>
<evidence type="ECO:0000256" key="11">
    <source>
        <dbReference type="RuleBase" id="RU004253"/>
    </source>
</evidence>
<evidence type="ECO:0000259" key="12">
    <source>
        <dbReference type="Pfam" id="PF02581"/>
    </source>
</evidence>
<evidence type="ECO:0000256" key="9">
    <source>
        <dbReference type="HAMAP-Rule" id="MF_00097"/>
    </source>
</evidence>
<feature type="binding site" evidence="9">
    <location>
        <position position="117"/>
    </location>
    <ligand>
        <name>4-amino-2-methyl-5-(diphosphooxymethyl)pyrimidine</name>
        <dbReference type="ChEBI" id="CHEBI:57841"/>
    </ligand>
</feature>
<protein>
    <recommendedName>
        <fullName evidence="9">Thiamine-phosphate synthase</fullName>
        <shortName evidence="9">TP synthase</shortName>
        <shortName evidence="9">TPS</shortName>
        <ecNumber evidence="9">2.5.1.3</ecNumber>
    </recommendedName>
    <alternativeName>
        <fullName evidence="9">Thiamine-phosphate pyrophosphorylase</fullName>
        <shortName evidence="9">TMP pyrophosphorylase</shortName>
        <shortName evidence="9">TMP-PPase</shortName>
    </alternativeName>
</protein>
<feature type="binding site" evidence="9">
    <location>
        <begin position="193"/>
        <end position="194"/>
    </location>
    <ligand>
        <name>2-[(2R,5Z)-2-carboxy-4-methylthiazol-5(2H)-ylidene]ethyl phosphate</name>
        <dbReference type="ChEBI" id="CHEBI:62899"/>
    </ligand>
</feature>
<evidence type="ECO:0000256" key="6">
    <source>
        <dbReference type="ARBA" id="ARBA00047334"/>
    </source>
</evidence>
<evidence type="ECO:0000256" key="7">
    <source>
        <dbReference type="ARBA" id="ARBA00047851"/>
    </source>
</evidence>
<dbReference type="SUPFAM" id="SSF51391">
    <property type="entry name" value="Thiamin phosphate synthase"/>
    <property type="match status" value="1"/>
</dbReference>
<evidence type="ECO:0000256" key="4">
    <source>
        <dbReference type="ARBA" id="ARBA00022842"/>
    </source>
</evidence>
<keyword evidence="14" id="KW-1185">Reference proteome</keyword>
<evidence type="ECO:0000313" key="14">
    <source>
        <dbReference type="Proteomes" id="UP001589898"/>
    </source>
</evidence>
<evidence type="ECO:0000256" key="5">
    <source>
        <dbReference type="ARBA" id="ARBA00022977"/>
    </source>
</evidence>
<feature type="binding site" evidence="9">
    <location>
        <position position="79"/>
    </location>
    <ligand>
        <name>Mg(2+)</name>
        <dbReference type="ChEBI" id="CHEBI:18420"/>
    </ligand>
</feature>